<dbReference type="GO" id="GO:0003796">
    <property type="term" value="F:lysozyme activity"/>
    <property type="evidence" value="ECO:0007669"/>
    <property type="project" value="InterPro"/>
</dbReference>
<dbReference type="EMBL" id="MCFD01000001">
    <property type="protein sequence ID" value="ORX74341.1"/>
    <property type="molecule type" value="Genomic_DNA"/>
</dbReference>
<keyword evidence="3" id="KW-0732">Signal</keyword>
<comment type="caution">
    <text evidence="4">The sequence shown here is derived from an EMBL/GenBank/DDBJ whole genome shotgun (WGS) entry which is preliminary data.</text>
</comment>
<evidence type="ECO:0000256" key="1">
    <source>
        <dbReference type="ARBA" id="ARBA00022529"/>
    </source>
</evidence>
<feature type="signal peptide" evidence="3">
    <location>
        <begin position="1"/>
        <end position="17"/>
    </location>
</feature>
<evidence type="ECO:0000256" key="3">
    <source>
        <dbReference type="SAM" id="SignalP"/>
    </source>
</evidence>
<dbReference type="GO" id="GO:0016998">
    <property type="term" value="P:cell wall macromolecule catabolic process"/>
    <property type="evidence" value="ECO:0007669"/>
    <property type="project" value="InterPro"/>
</dbReference>
<sequence>MRLLNLAAIALFSVGHASVPATIDTHDPARRLKCRATADTQGLAARFWARTSDSCYIPSYYMQLSANATEIVSCDTLRNSTATRDSLIRPRADISGRPTIGYGHRCESLTCEEVPVEFPMSRSQAQGLLRFDLGLSTQCLSEAIDDSVVLNENQWAALTSWAFDSPGKVASGELPKWIRYRGKTTYSLQYRRYDEMALFNTPSGKQAHPLCVL</sequence>
<dbReference type="RefSeq" id="XP_040747552.1">
    <property type="nucleotide sequence ID" value="XM_040886170.1"/>
</dbReference>
<evidence type="ECO:0000256" key="2">
    <source>
        <dbReference type="ARBA" id="ARBA00022638"/>
    </source>
</evidence>
<dbReference type="GO" id="GO:0042742">
    <property type="term" value="P:defense response to bacterium"/>
    <property type="evidence" value="ECO:0007669"/>
    <property type="project" value="UniProtKB-KW"/>
</dbReference>
<feature type="chain" id="PRO_5011988090" evidence="3">
    <location>
        <begin position="18"/>
        <end position="213"/>
    </location>
</feature>
<dbReference type="InterPro" id="IPR023347">
    <property type="entry name" value="Lysozyme_dom_sf"/>
</dbReference>
<dbReference type="GO" id="GO:0009253">
    <property type="term" value="P:peptidoglycan catabolic process"/>
    <property type="evidence" value="ECO:0007669"/>
    <property type="project" value="InterPro"/>
</dbReference>
<keyword evidence="5" id="KW-1185">Reference proteome</keyword>
<evidence type="ECO:0000313" key="5">
    <source>
        <dbReference type="Proteomes" id="UP000193922"/>
    </source>
</evidence>
<dbReference type="Gene3D" id="1.10.530.40">
    <property type="match status" value="1"/>
</dbReference>
<dbReference type="OrthoDB" id="5358886at2759"/>
<organism evidence="4 5">
    <name type="scientific">Linderina pennispora</name>
    <dbReference type="NCBI Taxonomy" id="61395"/>
    <lineage>
        <taxon>Eukaryota</taxon>
        <taxon>Fungi</taxon>
        <taxon>Fungi incertae sedis</taxon>
        <taxon>Zoopagomycota</taxon>
        <taxon>Kickxellomycotina</taxon>
        <taxon>Kickxellomycetes</taxon>
        <taxon>Kickxellales</taxon>
        <taxon>Kickxellaceae</taxon>
        <taxon>Linderina</taxon>
    </lineage>
</organism>
<reference evidence="4 5" key="1">
    <citation type="submission" date="2016-07" db="EMBL/GenBank/DDBJ databases">
        <title>Pervasive Adenine N6-methylation of Active Genes in Fungi.</title>
        <authorList>
            <consortium name="DOE Joint Genome Institute"/>
            <person name="Mondo S.J."/>
            <person name="Dannebaum R.O."/>
            <person name="Kuo R.C."/>
            <person name="Labutti K."/>
            <person name="Haridas S."/>
            <person name="Kuo A."/>
            <person name="Salamov A."/>
            <person name="Ahrendt S.R."/>
            <person name="Lipzen A."/>
            <person name="Sullivan W."/>
            <person name="Andreopoulos W.B."/>
            <person name="Clum A."/>
            <person name="Lindquist E."/>
            <person name="Daum C."/>
            <person name="Ramamoorthy G.K."/>
            <person name="Gryganskyi A."/>
            <person name="Culley D."/>
            <person name="Magnuson J.K."/>
            <person name="James T.Y."/>
            <person name="O'Malley M.A."/>
            <person name="Stajich J.E."/>
            <person name="Spatafora J.W."/>
            <person name="Visel A."/>
            <person name="Grigoriev I.V."/>
        </authorList>
    </citation>
    <scope>NUCLEOTIDE SEQUENCE [LARGE SCALE GENOMIC DNA]</scope>
    <source>
        <strain evidence="4 5">ATCC 12442</strain>
    </source>
</reference>
<dbReference type="InterPro" id="IPR002196">
    <property type="entry name" value="Glyco_hydro_24"/>
</dbReference>
<dbReference type="InterPro" id="IPR023346">
    <property type="entry name" value="Lysozyme-like_dom_sf"/>
</dbReference>
<proteinExistence type="predicted"/>
<evidence type="ECO:0000313" key="4">
    <source>
        <dbReference type="EMBL" id="ORX74341.1"/>
    </source>
</evidence>
<dbReference type="AlphaFoldDB" id="A0A1Y1WL99"/>
<dbReference type="SUPFAM" id="SSF53955">
    <property type="entry name" value="Lysozyme-like"/>
    <property type="match status" value="1"/>
</dbReference>
<dbReference type="GeneID" id="63802818"/>
<keyword evidence="2" id="KW-0081">Bacteriolytic enzyme</keyword>
<gene>
    <name evidence="4" type="ORF">DL89DRAFT_264245</name>
</gene>
<dbReference type="Pfam" id="PF00959">
    <property type="entry name" value="Phage_lysozyme"/>
    <property type="match status" value="1"/>
</dbReference>
<name>A0A1Y1WL99_9FUNG</name>
<protein>
    <submittedName>
        <fullName evidence="4">Uncharacterized protein</fullName>
    </submittedName>
</protein>
<accession>A0A1Y1WL99</accession>
<keyword evidence="1" id="KW-0929">Antimicrobial</keyword>
<dbReference type="GO" id="GO:0031640">
    <property type="term" value="P:killing of cells of another organism"/>
    <property type="evidence" value="ECO:0007669"/>
    <property type="project" value="UniProtKB-KW"/>
</dbReference>
<dbReference type="Proteomes" id="UP000193922">
    <property type="component" value="Unassembled WGS sequence"/>
</dbReference>